<dbReference type="EMBL" id="JABFDB010000001">
    <property type="protein sequence ID" value="NYZ18708.1"/>
    <property type="molecule type" value="Genomic_DNA"/>
</dbReference>
<evidence type="ECO:0008006" key="4">
    <source>
        <dbReference type="Google" id="ProtNLM"/>
    </source>
</evidence>
<evidence type="ECO:0000313" key="3">
    <source>
        <dbReference type="Proteomes" id="UP000584642"/>
    </source>
</evidence>
<accession>A0ABX2T6D6</accession>
<dbReference type="Proteomes" id="UP000584642">
    <property type="component" value="Unassembled WGS sequence"/>
</dbReference>
<sequence length="109" mass="11705">MQQPDFLLGHLPFWIVTYALSVVAWSCVGRWLLSIFVPPDSPNYIWRAFRTLTDWAVAAVAVITPRAVPGALLVPVTALWVFLIRGVVSVAMFAAGMVPTVAPVAGGVG</sequence>
<keyword evidence="1" id="KW-1133">Transmembrane helix</keyword>
<reference evidence="2 3" key="1">
    <citation type="submission" date="2020-05" db="EMBL/GenBank/DDBJ databases">
        <title>Azospirillum oleiclasticum sp. nov, a nitrogen-fixing and heavy crude oil-emulsifying bacterium isolated from the crude oil of Yumen Oilfield.</title>
        <authorList>
            <person name="Wu D."/>
            <person name="Cai M."/>
            <person name="Zhang X."/>
        </authorList>
    </citation>
    <scope>NUCLEOTIDE SEQUENCE [LARGE SCALE GENOMIC DNA]</scope>
    <source>
        <strain evidence="2 3">ROY-1-1-2</strain>
    </source>
</reference>
<evidence type="ECO:0000256" key="1">
    <source>
        <dbReference type="SAM" id="Phobius"/>
    </source>
</evidence>
<feature type="transmembrane region" description="Helical" evidence="1">
    <location>
        <begin position="12"/>
        <end position="32"/>
    </location>
</feature>
<keyword evidence="1" id="KW-0472">Membrane</keyword>
<name>A0ABX2T6D6_9PROT</name>
<gene>
    <name evidence="2" type="ORF">HND93_03210</name>
</gene>
<keyword evidence="1" id="KW-0812">Transmembrane</keyword>
<proteinExistence type="predicted"/>
<dbReference type="RefSeq" id="WP_180280429.1">
    <property type="nucleotide sequence ID" value="NZ_JABFDB010000001.1"/>
</dbReference>
<protein>
    <recommendedName>
        <fullName evidence="4">YggT family protein</fullName>
    </recommendedName>
</protein>
<evidence type="ECO:0000313" key="2">
    <source>
        <dbReference type="EMBL" id="NYZ18708.1"/>
    </source>
</evidence>
<comment type="caution">
    <text evidence="2">The sequence shown here is derived from an EMBL/GenBank/DDBJ whole genome shotgun (WGS) entry which is preliminary data.</text>
</comment>
<organism evidence="2 3">
    <name type="scientific">Azospirillum oleiclasticum</name>
    <dbReference type="NCBI Taxonomy" id="2735135"/>
    <lineage>
        <taxon>Bacteria</taxon>
        <taxon>Pseudomonadati</taxon>
        <taxon>Pseudomonadota</taxon>
        <taxon>Alphaproteobacteria</taxon>
        <taxon>Rhodospirillales</taxon>
        <taxon>Azospirillaceae</taxon>
        <taxon>Azospirillum</taxon>
    </lineage>
</organism>
<feature type="transmembrane region" description="Helical" evidence="1">
    <location>
        <begin position="71"/>
        <end position="95"/>
    </location>
</feature>
<keyword evidence="3" id="KW-1185">Reference proteome</keyword>